<proteinExistence type="predicted"/>
<organism evidence="1 2">
    <name type="scientific">Pyronema omphalodes (strain CBS 100304)</name>
    <name type="common">Pyronema confluens</name>
    <dbReference type="NCBI Taxonomy" id="1076935"/>
    <lineage>
        <taxon>Eukaryota</taxon>
        <taxon>Fungi</taxon>
        <taxon>Dikarya</taxon>
        <taxon>Ascomycota</taxon>
        <taxon>Pezizomycotina</taxon>
        <taxon>Pezizomycetes</taxon>
        <taxon>Pezizales</taxon>
        <taxon>Pyronemataceae</taxon>
        <taxon>Pyronema</taxon>
    </lineage>
</organism>
<gene>
    <name evidence="1" type="ORF">PCON_06023</name>
</gene>
<evidence type="ECO:0000313" key="1">
    <source>
        <dbReference type="EMBL" id="CCX06436.1"/>
    </source>
</evidence>
<sequence>MITPSTKTLKSGKLVHVRRNAIKRKGSQQPIYVPAVYAPDKMDIDPKDEEMSDAEKAPFSRIKSGWMRSIKRGV</sequence>
<accession>U4KXB2</accession>
<dbReference type="AlphaFoldDB" id="U4KXB2"/>
<name>U4KXB2_PYROM</name>
<evidence type="ECO:0000313" key="2">
    <source>
        <dbReference type="Proteomes" id="UP000018144"/>
    </source>
</evidence>
<reference evidence="1 2" key="1">
    <citation type="journal article" date="2013" name="PLoS Genet.">
        <title>The genome and development-dependent transcriptomes of Pyronema confluens: a window into fungal evolution.</title>
        <authorList>
            <person name="Traeger S."/>
            <person name="Altegoer F."/>
            <person name="Freitag M."/>
            <person name="Gabaldon T."/>
            <person name="Kempken F."/>
            <person name="Kumar A."/>
            <person name="Marcet-Houben M."/>
            <person name="Poggeler S."/>
            <person name="Stajich J.E."/>
            <person name="Nowrousian M."/>
        </authorList>
    </citation>
    <scope>NUCLEOTIDE SEQUENCE [LARGE SCALE GENOMIC DNA]</scope>
    <source>
        <strain evidence="2">CBS 100304</strain>
        <tissue evidence="1">Vegetative mycelium</tissue>
    </source>
</reference>
<keyword evidence="2" id="KW-1185">Reference proteome</keyword>
<dbReference type="Proteomes" id="UP000018144">
    <property type="component" value="Unassembled WGS sequence"/>
</dbReference>
<dbReference type="EMBL" id="HF935289">
    <property type="protein sequence ID" value="CCX06436.1"/>
    <property type="molecule type" value="Genomic_DNA"/>
</dbReference>
<protein>
    <submittedName>
        <fullName evidence="1">Uncharacterized protein</fullName>
    </submittedName>
</protein>